<dbReference type="Proteomes" id="UP001500575">
    <property type="component" value="Unassembled WGS sequence"/>
</dbReference>
<evidence type="ECO:0000313" key="2">
    <source>
        <dbReference type="EMBL" id="GAA2122963.1"/>
    </source>
</evidence>
<feature type="transmembrane region" description="Helical" evidence="1">
    <location>
        <begin position="55"/>
        <end position="80"/>
    </location>
</feature>
<keyword evidence="1" id="KW-1133">Transmembrane helix</keyword>
<sequence>MSDQRISGAAHASTESTLGGLVHDLSQQLPELIRSELRLAQAEVAEKGKRAGLGIGLFSGAGLLAFFGFGTLVATAVIALSNALPAWLSGVIVAVVLFAAAGIVAVLGKGQVQQATPPKPERAIEGLKEDVATVKSFKESHH</sequence>
<evidence type="ECO:0000313" key="3">
    <source>
        <dbReference type="Proteomes" id="UP001500575"/>
    </source>
</evidence>
<evidence type="ECO:0000256" key="1">
    <source>
        <dbReference type="SAM" id="Phobius"/>
    </source>
</evidence>
<feature type="transmembrane region" description="Helical" evidence="1">
    <location>
        <begin position="86"/>
        <end position="107"/>
    </location>
</feature>
<gene>
    <name evidence="2" type="ORF">GCM10009843_18380</name>
</gene>
<organism evidence="2 3">
    <name type="scientific">Nocardioides bigeumensis</name>
    <dbReference type="NCBI Taxonomy" id="433657"/>
    <lineage>
        <taxon>Bacteria</taxon>
        <taxon>Bacillati</taxon>
        <taxon>Actinomycetota</taxon>
        <taxon>Actinomycetes</taxon>
        <taxon>Propionibacteriales</taxon>
        <taxon>Nocardioidaceae</taxon>
        <taxon>Nocardioides</taxon>
    </lineage>
</organism>
<keyword evidence="3" id="KW-1185">Reference proteome</keyword>
<keyword evidence="1" id="KW-0812">Transmembrane</keyword>
<dbReference type="Pfam" id="PF07332">
    <property type="entry name" value="Phage_holin_3_6"/>
    <property type="match status" value="1"/>
</dbReference>
<name>A0ABN2Y725_9ACTN</name>
<accession>A0ABN2Y725</accession>
<reference evidence="2 3" key="1">
    <citation type="journal article" date="2019" name="Int. J. Syst. Evol. Microbiol.">
        <title>The Global Catalogue of Microorganisms (GCM) 10K type strain sequencing project: providing services to taxonomists for standard genome sequencing and annotation.</title>
        <authorList>
            <consortium name="The Broad Institute Genomics Platform"/>
            <consortium name="The Broad Institute Genome Sequencing Center for Infectious Disease"/>
            <person name="Wu L."/>
            <person name="Ma J."/>
        </authorList>
    </citation>
    <scope>NUCLEOTIDE SEQUENCE [LARGE SCALE GENOMIC DNA]</scope>
    <source>
        <strain evidence="2 3">JCM 16021</strain>
    </source>
</reference>
<dbReference type="InterPro" id="IPR009937">
    <property type="entry name" value="Phage_holin_3_6"/>
</dbReference>
<protein>
    <submittedName>
        <fullName evidence="2">Phage holin family protein</fullName>
    </submittedName>
</protein>
<dbReference type="EMBL" id="BAAAQQ010000011">
    <property type="protein sequence ID" value="GAA2122963.1"/>
    <property type="molecule type" value="Genomic_DNA"/>
</dbReference>
<dbReference type="RefSeq" id="WP_344303403.1">
    <property type="nucleotide sequence ID" value="NZ_BAAAQQ010000011.1"/>
</dbReference>
<proteinExistence type="predicted"/>
<comment type="caution">
    <text evidence="2">The sequence shown here is derived from an EMBL/GenBank/DDBJ whole genome shotgun (WGS) entry which is preliminary data.</text>
</comment>
<keyword evidence="1" id="KW-0472">Membrane</keyword>